<dbReference type="SMART" id="SM00342">
    <property type="entry name" value="HTH_ARAC"/>
    <property type="match status" value="1"/>
</dbReference>
<protein>
    <submittedName>
        <fullName evidence="5">Helix-turn-helix domain-containing protein</fullName>
    </submittedName>
</protein>
<dbReference type="Gene3D" id="1.10.10.60">
    <property type="entry name" value="Homeodomain-like"/>
    <property type="match status" value="1"/>
</dbReference>
<gene>
    <name evidence="5" type="ORF">AB0T83_18615</name>
</gene>
<evidence type="ECO:0000259" key="4">
    <source>
        <dbReference type="PROSITE" id="PS01124"/>
    </source>
</evidence>
<evidence type="ECO:0000313" key="5">
    <source>
        <dbReference type="EMBL" id="MEV8468776.1"/>
    </source>
</evidence>
<dbReference type="SUPFAM" id="SSF46689">
    <property type="entry name" value="Homeodomain-like"/>
    <property type="match status" value="1"/>
</dbReference>
<feature type="domain" description="HTH araC/xylS-type" evidence="4">
    <location>
        <begin position="99"/>
        <end position="199"/>
    </location>
</feature>
<evidence type="ECO:0000313" key="6">
    <source>
        <dbReference type="Proteomes" id="UP001553161"/>
    </source>
</evidence>
<evidence type="ECO:0000256" key="2">
    <source>
        <dbReference type="ARBA" id="ARBA00023125"/>
    </source>
</evidence>
<dbReference type="EMBL" id="JBFBVU010000040">
    <property type="protein sequence ID" value="MEV8468776.1"/>
    <property type="molecule type" value="Genomic_DNA"/>
</dbReference>
<reference evidence="5 6" key="1">
    <citation type="submission" date="2024-07" db="EMBL/GenBank/DDBJ databases">
        <authorList>
            <person name="Kang M."/>
        </authorList>
    </citation>
    <scope>NUCLEOTIDE SEQUENCE [LARGE SCALE GENOMIC DNA]</scope>
    <source>
        <strain evidence="5 6">DFM31</strain>
    </source>
</reference>
<evidence type="ECO:0000256" key="1">
    <source>
        <dbReference type="ARBA" id="ARBA00023015"/>
    </source>
</evidence>
<keyword evidence="6" id="KW-1185">Reference proteome</keyword>
<dbReference type="InterPro" id="IPR018060">
    <property type="entry name" value="HTH_AraC"/>
</dbReference>
<keyword evidence="2" id="KW-0238">DNA-binding</keyword>
<accession>A0ABV3LB43</accession>
<dbReference type="PROSITE" id="PS01124">
    <property type="entry name" value="HTH_ARAC_FAMILY_2"/>
    <property type="match status" value="1"/>
</dbReference>
<organism evidence="5 6">
    <name type="scientific">Meridianimarinicoccus marinus</name>
    <dbReference type="NCBI Taxonomy" id="3231483"/>
    <lineage>
        <taxon>Bacteria</taxon>
        <taxon>Pseudomonadati</taxon>
        <taxon>Pseudomonadota</taxon>
        <taxon>Alphaproteobacteria</taxon>
        <taxon>Rhodobacterales</taxon>
        <taxon>Paracoccaceae</taxon>
        <taxon>Meridianimarinicoccus</taxon>
    </lineage>
</organism>
<name>A0ABV3LB43_9RHOB</name>
<sequence>MHPEATGCIYEGYTIISPPNWPYGMSGETMLGGPDPKQLKLLELLEFSFNHLSNPDLVSDRAVMLLEALVEDALIDVLKPGVSHHDERSRGHRYENIAKSVEAYIDASFSEAITVSQIAAELNLSTRVLQRAFKDRRGMTIRSYLSIVRLNAMRGTLLGAAPQVSVTSAALDSGLFHLGRASAAYRQRFGETPSETLCHNIGQQTDSAAVARRGGA</sequence>
<proteinExistence type="predicted"/>
<dbReference type="PANTHER" id="PTHR46796">
    <property type="entry name" value="HTH-TYPE TRANSCRIPTIONAL ACTIVATOR RHAS-RELATED"/>
    <property type="match status" value="1"/>
</dbReference>
<dbReference type="Pfam" id="PF12833">
    <property type="entry name" value="HTH_18"/>
    <property type="match status" value="1"/>
</dbReference>
<evidence type="ECO:0000256" key="3">
    <source>
        <dbReference type="ARBA" id="ARBA00023163"/>
    </source>
</evidence>
<comment type="caution">
    <text evidence="5">The sequence shown here is derived from an EMBL/GenBank/DDBJ whole genome shotgun (WGS) entry which is preliminary data.</text>
</comment>
<dbReference type="InterPro" id="IPR009057">
    <property type="entry name" value="Homeodomain-like_sf"/>
</dbReference>
<keyword evidence="3" id="KW-0804">Transcription</keyword>
<dbReference type="InterPro" id="IPR050204">
    <property type="entry name" value="AraC_XylS_family_regulators"/>
</dbReference>
<keyword evidence="1" id="KW-0805">Transcription regulation</keyword>
<dbReference type="Proteomes" id="UP001553161">
    <property type="component" value="Unassembled WGS sequence"/>
</dbReference>